<reference evidence="2" key="1">
    <citation type="journal article" date="2013" name="Nat. Genet.">
        <title>The draft genomes of soft-shell turtle and green sea turtle yield insights into the development and evolution of the turtle-specific body plan.</title>
        <authorList>
            <person name="Wang Z."/>
            <person name="Pascual-Anaya J."/>
            <person name="Zadissa A."/>
            <person name="Li W."/>
            <person name="Niimura Y."/>
            <person name="Huang Z."/>
            <person name="Li C."/>
            <person name="White S."/>
            <person name="Xiong Z."/>
            <person name="Fang D."/>
            <person name="Wang B."/>
            <person name="Ming Y."/>
            <person name="Chen Y."/>
            <person name="Zheng Y."/>
            <person name="Kuraku S."/>
            <person name="Pignatelli M."/>
            <person name="Herrero J."/>
            <person name="Beal K."/>
            <person name="Nozawa M."/>
            <person name="Li Q."/>
            <person name="Wang J."/>
            <person name="Zhang H."/>
            <person name="Yu L."/>
            <person name="Shigenobu S."/>
            <person name="Wang J."/>
            <person name="Liu J."/>
            <person name="Flicek P."/>
            <person name="Searle S."/>
            <person name="Wang J."/>
            <person name="Kuratani S."/>
            <person name="Yin Y."/>
            <person name="Aken B."/>
            <person name="Zhang G."/>
            <person name="Irie N."/>
        </authorList>
    </citation>
    <scope>NUCLEOTIDE SEQUENCE [LARGE SCALE GENOMIC DNA]</scope>
</reference>
<protein>
    <submittedName>
        <fullName evidence="1">Uncharacterized protein</fullName>
    </submittedName>
</protein>
<proteinExistence type="predicted"/>
<dbReference type="Proteomes" id="UP000031443">
    <property type="component" value="Unassembled WGS sequence"/>
</dbReference>
<sequence length="82" mass="9360">MSLASTSRLAVELLLKIQSDSEDSNDDINHSGVDMLAWDKEHSSSPKELRKGIAQLLHETFEEIIEADYRDVREHINALFHI</sequence>
<dbReference type="AlphaFoldDB" id="M7BSS8"/>
<organism evidence="1 2">
    <name type="scientific">Chelonia mydas</name>
    <name type="common">Green sea-turtle</name>
    <name type="synonym">Chelonia agassizi</name>
    <dbReference type="NCBI Taxonomy" id="8469"/>
    <lineage>
        <taxon>Eukaryota</taxon>
        <taxon>Metazoa</taxon>
        <taxon>Chordata</taxon>
        <taxon>Craniata</taxon>
        <taxon>Vertebrata</taxon>
        <taxon>Euteleostomi</taxon>
        <taxon>Archelosauria</taxon>
        <taxon>Testudinata</taxon>
        <taxon>Testudines</taxon>
        <taxon>Cryptodira</taxon>
        <taxon>Durocryptodira</taxon>
        <taxon>Americhelydia</taxon>
        <taxon>Chelonioidea</taxon>
        <taxon>Cheloniidae</taxon>
        <taxon>Chelonia</taxon>
    </lineage>
</organism>
<evidence type="ECO:0000313" key="2">
    <source>
        <dbReference type="Proteomes" id="UP000031443"/>
    </source>
</evidence>
<dbReference type="EMBL" id="KB518693">
    <property type="protein sequence ID" value="EMP38800.1"/>
    <property type="molecule type" value="Genomic_DNA"/>
</dbReference>
<evidence type="ECO:0000313" key="1">
    <source>
        <dbReference type="EMBL" id="EMP38800.1"/>
    </source>
</evidence>
<keyword evidence="2" id="KW-1185">Reference proteome</keyword>
<name>M7BSS8_CHEMY</name>
<accession>M7BSS8</accession>
<gene>
    <name evidence="1" type="ORF">UY3_04119</name>
</gene>